<sequence>MNSAVNYHESLRNAARQLRHAATQSTSPTERIHSYIAAMIDHIYPAERCAKASVLASIWLNRAGPHVDQNDALVDELIEPLRAAIRVGCRTGEMSSPCPDTDAQAIFDLVTGMILTHGVLGRRASAEHIKGVVMDAVGHSLKLNTP</sequence>
<evidence type="ECO:0000313" key="1">
    <source>
        <dbReference type="EMBL" id="TLH54580.1"/>
    </source>
</evidence>
<name>A0A8H2JH55_MYCMU</name>
<dbReference type="EMBL" id="POTL01000001">
    <property type="protein sequence ID" value="TLH54580.1"/>
    <property type="molecule type" value="Genomic_DNA"/>
</dbReference>
<dbReference type="Gene3D" id="1.10.357.10">
    <property type="entry name" value="Tetracycline Repressor, domain 2"/>
    <property type="match status" value="1"/>
</dbReference>
<accession>A0A8H2JH55</accession>
<dbReference type="SUPFAM" id="SSF48498">
    <property type="entry name" value="Tetracyclin repressor-like, C-terminal domain"/>
    <property type="match status" value="1"/>
</dbReference>
<gene>
    <name evidence="1" type="ORF">C1S78_21390</name>
</gene>
<protein>
    <submittedName>
        <fullName evidence="1">Uncharacterized protein</fullName>
    </submittedName>
</protein>
<comment type="caution">
    <text evidence="1">The sequence shown here is derived from an EMBL/GenBank/DDBJ whole genome shotgun (WGS) entry which is preliminary data.</text>
</comment>
<dbReference type="InterPro" id="IPR036271">
    <property type="entry name" value="Tet_transcr_reg_TetR-rel_C_sf"/>
</dbReference>
<organism evidence="1">
    <name type="scientific">Mycolicibacterium mucogenicum DSM 44124</name>
    <dbReference type="NCBI Taxonomy" id="1226753"/>
    <lineage>
        <taxon>Bacteria</taxon>
        <taxon>Bacillati</taxon>
        <taxon>Actinomycetota</taxon>
        <taxon>Actinomycetes</taxon>
        <taxon>Mycobacteriales</taxon>
        <taxon>Mycobacteriaceae</taxon>
        <taxon>Mycolicibacterium</taxon>
    </lineage>
</organism>
<reference evidence="1" key="1">
    <citation type="submission" date="2018-01" db="EMBL/GenBank/DDBJ databases">
        <title>Comparative genomics of Mycobacterium mucogenicum and Mycobacterium neoaurum clade members emphasizing tRNA and non-coding RNA.</title>
        <authorList>
            <person name="Behra P.R.K."/>
            <person name="Pettersson B.M.F."/>
            <person name="Das S."/>
            <person name="Dasgupta S."/>
            <person name="Kirsebom L.A."/>
        </authorList>
    </citation>
    <scope>NUCLEOTIDE SEQUENCE</scope>
    <source>
        <strain evidence="1">DSM 44124</strain>
    </source>
</reference>
<dbReference type="AlphaFoldDB" id="A0A8H2JH55"/>
<proteinExistence type="predicted"/>